<accession>A0ACC0SDZ3</accession>
<dbReference type="Proteomes" id="UP000006729">
    <property type="component" value="Chromosome 10"/>
</dbReference>
<protein>
    <submittedName>
        <fullName evidence="1">Uncharacterized protein</fullName>
    </submittedName>
</protein>
<keyword evidence="2" id="KW-1185">Reference proteome</keyword>
<gene>
    <name evidence="1" type="ORF">POPTR_010G171133v4</name>
</gene>
<sequence length="50" mass="5928">MHMQRREPGKKGVLPRGCLAWQQPINWGKKFDWEEEQHEKQWQGCTGYGG</sequence>
<proteinExistence type="predicted"/>
<reference evidence="1 2" key="1">
    <citation type="journal article" date="2006" name="Science">
        <title>The genome of black cottonwood, Populus trichocarpa (Torr. &amp; Gray).</title>
        <authorList>
            <person name="Tuskan G.A."/>
            <person name="Difazio S."/>
            <person name="Jansson S."/>
            <person name="Bohlmann J."/>
            <person name="Grigoriev I."/>
            <person name="Hellsten U."/>
            <person name="Putnam N."/>
            <person name="Ralph S."/>
            <person name="Rombauts S."/>
            <person name="Salamov A."/>
            <person name="Schein J."/>
            <person name="Sterck L."/>
            <person name="Aerts A."/>
            <person name="Bhalerao R.R."/>
            <person name="Bhalerao R.P."/>
            <person name="Blaudez D."/>
            <person name="Boerjan W."/>
            <person name="Brun A."/>
            <person name="Brunner A."/>
            <person name="Busov V."/>
            <person name="Campbell M."/>
            <person name="Carlson J."/>
            <person name="Chalot M."/>
            <person name="Chapman J."/>
            <person name="Chen G.L."/>
            <person name="Cooper D."/>
            <person name="Coutinho P.M."/>
            <person name="Couturier J."/>
            <person name="Covert S."/>
            <person name="Cronk Q."/>
            <person name="Cunningham R."/>
            <person name="Davis J."/>
            <person name="Degroeve S."/>
            <person name="Dejardin A."/>
            <person name="Depamphilis C."/>
            <person name="Detter J."/>
            <person name="Dirks B."/>
            <person name="Dubchak I."/>
            <person name="Duplessis S."/>
            <person name="Ehlting J."/>
            <person name="Ellis B."/>
            <person name="Gendler K."/>
            <person name="Goodstein D."/>
            <person name="Gribskov M."/>
            <person name="Grimwood J."/>
            <person name="Groover A."/>
            <person name="Gunter L."/>
            <person name="Hamberger B."/>
            <person name="Heinze B."/>
            <person name="Helariutta Y."/>
            <person name="Henrissat B."/>
            <person name="Holligan D."/>
            <person name="Holt R."/>
            <person name="Huang W."/>
            <person name="Islam-Faridi N."/>
            <person name="Jones S."/>
            <person name="Jones-Rhoades M."/>
            <person name="Jorgensen R."/>
            <person name="Joshi C."/>
            <person name="Kangasjarvi J."/>
            <person name="Karlsson J."/>
            <person name="Kelleher C."/>
            <person name="Kirkpatrick R."/>
            <person name="Kirst M."/>
            <person name="Kohler A."/>
            <person name="Kalluri U."/>
            <person name="Larimer F."/>
            <person name="Leebens-Mack J."/>
            <person name="Leple J.C."/>
            <person name="Locascio P."/>
            <person name="Lou Y."/>
            <person name="Lucas S."/>
            <person name="Martin F."/>
            <person name="Montanini B."/>
            <person name="Napoli C."/>
            <person name="Nelson D.R."/>
            <person name="Nelson C."/>
            <person name="Nieminen K."/>
            <person name="Nilsson O."/>
            <person name="Pereda V."/>
            <person name="Peter G."/>
            <person name="Philippe R."/>
            <person name="Pilate G."/>
            <person name="Poliakov A."/>
            <person name="Razumovskaya J."/>
            <person name="Richardson P."/>
            <person name="Rinaldi C."/>
            <person name="Ritland K."/>
            <person name="Rouze P."/>
            <person name="Ryaboy D."/>
            <person name="Schmutz J."/>
            <person name="Schrader J."/>
            <person name="Segerman B."/>
            <person name="Shin H."/>
            <person name="Siddiqui A."/>
            <person name="Sterky F."/>
            <person name="Terry A."/>
            <person name="Tsai C.J."/>
            <person name="Uberbacher E."/>
            <person name="Unneberg P."/>
            <person name="Vahala J."/>
            <person name="Wall K."/>
            <person name="Wessler S."/>
            <person name="Yang G."/>
            <person name="Yin T."/>
            <person name="Douglas C."/>
            <person name="Marra M."/>
            <person name="Sandberg G."/>
            <person name="Van de Peer Y."/>
            <person name="Rokhsar D."/>
        </authorList>
    </citation>
    <scope>NUCLEOTIDE SEQUENCE [LARGE SCALE GENOMIC DNA]</scope>
    <source>
        <strain evidence="2">cv. Nisqually</strain>
    </source>
</reference>
<organism evidence="1 2">
    <name type="scientific">Populus trichocarpa</name>
    <name type="common">Western balsam poplar</name>
    <name type="synonym">Populus balsamifera subsp. trichocarpa</name>
    <dbReference type="NCBI Taxonomy" id="3694"/>
    <lineage>
        <taxon>Eukaryota</taxon>
        <taxon>Viridiplantae</taxon>
        <taxon>Streptophyta</taxon>
        <taxon>Embryophyta</taxon>
        <taxon>Tracheophyta</taxon>
        <taxon>Spermatophyta</taxon>
        <taxon>Magnoliopsida</taxon>
        <taxon>eudicotyledons</taxon>
        <taxon>Gunneridae</taxon>
        <taxon>Pentapetalae</taxon>
        <taxon>rosids</taxon>
        <taxon>fabids</taxon>
        <taxon>Malpighiales</taxon>
        <taxon>Salicaceae</taxon>
        <taxon>Saliceae</taxon>
        <taxon>Populus</taxon>
    </lineage>
</organism>
<name>A0ACC0SDZ3_POPTR</name>
<comment type="caution">
    <text evidence="1">The sequence shown here is derived from an EMBL/GenBank/DDBJ whole genome shotgun (WGS) entry which is preliminary data.</text>
</comment>
<dbReference type="EMBL" id="CM009299">
    <property type="protein sequence ID" value="KAI9387453.1"/>
    <property type="molecule type" value="Genomic_DNA"/>
</dbReference>
<evidence type="ECO:0000313" key="1">
    <source>
        <dbReference type="EMBL" id="KAI9387453.1"/>
    </source>
</evidence>
<evidence type="ECO:0000313" key="2">
    <source>
        <dbReference type="Proteomes" id="UP000006729"/>
    </source>
</evidence>